<keyword evidence="7" id="KW-0449">Lipoprotein</keyword>
<feature type="domain" description="Spore germination protein N-terminal" evidence="9">
    <location>
        <begin position="21"/>
        <end position="172"/>
    </location>
</feature>
<keyword evidence="4" id="KW-0732">Signal</keyword>
<gene>
    <name evidence="10" type="ORF">QNH39_01795</name>
</gene>
<dbReference type="NCBIfam" id="TIGR02887">
    <property type="entry name" value="spore_ger_x_C"/>
    <property type="match status" value="1"/>
</dbReference>
<evidence type="ECO:0000256" key="1">
    <source>
        <dbReference type="ARBA" id="ARBA00004635"/>
    </source>
</evidence>
<dbReference type="Gene3D" id="6.20.190.10">
    <property type="entry name" value="Nutrient germinant receptor protein C, domain 1"/>
    <property type="match status" value="1"/>
</dbReference>
<dbReference type="InterPro" id="IPR008844">
    <property type="entry name" value="Spore_GerAC-like"/>
</dbReference>
<dbReference type="PANTHER" id="PTHR35789">
    <property type="entry name" value="SPORE GERMINATION PROTEIN B3"/>
    <property type="match status" value="1"/>
</dbReference>
<sequence length="386" mass="43673">MRALKWSMVMSTLLLTGCWSRVEINDCAFVTAMYVDKAANGQMELTLAFPLPNRLVPGTVGGSASPGNPYAQVSRKGKTITEAYHKMQIDLPRRISWGHTRIIVVSEEMAKEGIGHILEFIARDPKLNINNAVLVAPGKAKDIENLVPAFERFPSEIVREFTQEKVTLYTTPKDFLETENGDMIVGYLTKGKEKMVSEQGKVAMWVGTDGMALFHNYKMVGKIGQKEGRGALWLRNSIKNASVSITSPTDKKVISLLILRAKTKIRPSKKEPFTFDVYVTAEDDISESYSNIDLTNEKNIFQLEKIAEKEMKDRIGEAFKASKEMKADVFQFGAYLSWYKPKIWKDVKEDWPTVYQDKVKLNIHVDLNIKRPGAENNPIWIKEINS</sequence>
<evidence type="ECO:0000256" key="6">
    <source>
        <dbReference type="ARBA" id="ARBA00023139"/>
    </source>
</evidence>
<evidence type="ECO:0000256" key="4">
    <source>
        <dbReference type="ARBA" id="ARBA00022729"/>
    </source>
</evidence>
<reference evidence="10" key="1">
    <citation type="submission" date="2023-05" db="EMBL/GenBank/DDBJ databases">
        <title>Comparative genomics of Bacillaceae isolates and their secondary metabolite potential.</title>
        <authorList>
            <person name="Song L."/>
            <person name="Nielsen L.J."/>
            <person name="Mohite O."/>
            <person name="Xu X."/>
            <person name="Weber T."/>
            <person name="Kovacs A.T."/>
        </authorList>
    </citation>
    <scope>NUCLEOTIDE SEQUENCE</scope>
    <source>
        <strain evidence="10">XLM17</strain>
    </source>
</reference>
<dbReference type="Proteomes" id="UP001178288">
    <property type="component" value="Chromosome"/>
</dbReference>
<organism evidence="10 11">
    <name type="scientific">Neobacillus novalis</name>
    <dbReference type="NCBI Taxonomy" id="220687"/>
    <lineage>
        <taxon>Bacteria</taxon>
        <taxon>Bacillati</taxon>
        <taxon>Bacillota</taxon>
        <taxon>Bacilli</taxon>
        <taxon>Bacillales</taxon>
        <taxon>Bacillaceae</taxon>
        <taxon>Neobacillus</taxon>
    </lineage>
</organism>
<keyword evidence="11" id="KW-1185">Reference proteome</keyword>
<evidence type="ECO:0000259" key="9">
    <source>
        <dbReference type="Pfam" id="PF25198"/>
    </source>
</evidence>
<dbReference type="Pfam" id="PF25198">
    <property type="entry name" value="Spore_GerAC_N"/>
    <property type="match status" value="1"/>
</dbReference>
<comment type="similarity">
    <text evidence="2">Belongs to the GerABKC lipoprotein family.</text>
</comment>
<name>A0AA95SB94_9BACI</name>
<dbReference type="AlphaFoldDB" id="A0AA95SB94"/>
<evidence type="ECO:0000256" key="2">
    <source>
        <dbReference type="ARBA" id="ARBA00007886"/>
    </source>
</evidence>
<protein>
    <submittedName>
        <fullName evidence="10">Ger(X)C family spore germination protein</fullName>
    </submittedName>
</protein>
<dbReference type="Gene3D" id="3.30.300.210">
    <property type="entry name" value="Nutrient germinant receptor protein C, domain 3"/>
    <property type="match status" value="1"/>
</dbReference>
<dbReference type="RefSeq" id="WP_066095255.1">
    <property type="nucleotide sequence ID" value="NZ_CP126114.1"/>
</dbReference>
<evidence type="ECO:0000256" key="3">
    <source>
        <dbReference type="ARBA" id="ARBA00022544"/>
    </source>
</evidence>
<proteinExistence type="inferred from homology"/>
<dbReference type="InterPro" id="IPR057336">
    <property type="entry name" value="GerAC_N"/>
</dbReference>
<evidence type="ECO:0000313" key="11">
    <source>
        <dbReference type="Proteomes" id="UP001178288"/>
    </source>
</evidence>
<dbReference type="Pfam" id="PF05504">
    <property type="entry name" value="Spore_GerAC"/>
    <property type="match status" value="1"/>
</dbReference>
<keyword evidence="6" id="KW-0564">Palmitate</keyword>
<dbReference type="InterPro" id="IPR046953">
    <property type="entry name" value="Spore_GerAC-like_C"/>
</dbReference>
<evidence type="ECO:0000313" key="10">
    <source>
        <dbReference type="EMBL" id="WHY86652.1"/>
    </source>
</evidence>
<accession>A0AA95SB94</accession>
<evidence type="ECO:0000256" key="7">
    <source>
        <dbReference type="ARBA" id="ARBA00023288"/>
    </source>
</evidence>
<evidence type="ECO:0000259" key="8">
    <source>
        <dbReference type="Pfam" id="PF05504"/>
    </source>
</evidence>
<dbReference type="GO" id="GO:0016020">
    <property type="term" value="C:membrane"/>
    <property type="evidence" value="ECO:0007669"/>
    <property type="project" value="UniProtKB-SubCell"/>
</dbReference>
<keyword evidence="5" id="KW-0472">Membrane</keyword>
<comment type="subcellular location">
    <subcellularLocation>
        <location evidence="1">Membrane</location>
        <topology evidence="1">Lipid-anchor</topology>
    </subcellularLocation>
</comment>
<feature type="domain" description="Spore germination GerAC-like C-terminal" evidence="8">
    <location>
        <begin position="209"/>
        <end position="373"/>
    </location>
</feature>
<dbReference type="PANTHER" id="PTHR35789:SF1">
    <property type="entry name" value="SPORE GERMINATION PROTEIN B3"/>
    <property type="match status" value="1"/>
</dbReference>
<evidence type="ECO:0000256" key="5">
    <source>
        <dbReference type="ARBA" id="ARBA00023136"/>
    </source>
</evidence>
<dbReference type="KEGG" id="nnv:QNH39_01795"/>
<dbReference type="EMBL" id="CP126114">
    <property type="protein sequence ID" value="WHY86652.1"/>
    <property type="molecule type" value="Genomic_DNA"/>
</dbReference>
<dbReference type="GO" id="GO:0009847">
    <property type="term" value="P:spore germination"/>
    <property type="evidence" value="ECO:0007669"/>
    <property type="project" value="InterPro"/>
</dbReference>
<dbReference type="PROSITE" id="PS51257">
    <property type="entry name" value="PROKAR_LIPOPROTEIN"/>
    <property type="match status" value="1"/>
</dbReference>
<keyword evidence="3" id="KW-0309">Germination</keyword>
<dbReference type="InterPro" id="IPR038501">
    <property type="entry name" value="Spore_GerAC_C_sf"/>
</dbReference>